<dbReference type="HOGENOM" id="CLU_2671688_0_0_1"/>
<name>R0KY64_NOSB1</name>
<dbReference type="Proteomes" id="UP000016927">
    <property type="component" value="Unassembled WGS sequence"/>
</dbReference>
<gene>
    <name evidence="1" type="primary">APC8</name>
    <name evidence="1" type="ORF">NBO_8g0026</name>
</gene>
<evidence type="ECO:0000313" key="2">
    <source>
        <dbReference type="Proteomes" id="UP000016927"/>
    </source>
</evidence>
<dbReference type="AlphaFoldDB" id="R0KY64"/>
<protein>
    <submittedName>
        <fullName evidence="1">Anaphase-promoting complex component APC8</fullName>
    </submittedName>
</protein>
<reference evidence="1 2" key="1">
    <citation type="journal article" date="2013" name="BMC Genomics">
        <title>Comparative genomics of parasitic silkworm microsporidia reveal an association between genome expansion and host adaptation.</title>
        <authorList>
            <person name="Pan G."/>
            <person name="Xu J."/>
            <person name="Li T."/>
            <person name="Xia Q."/>
            <person name="Liu S.L."/>
            <person name="Zhang G."/>
            <person name="Li S."/>
            <person name="Li C."/>
            <person name="Liu H."/>
            <person name="Yang L."/>
            <person name="Liu T."/>
            <person name="Zhang X."/>
            <person name="Wu Z."/>
            <person name="Fan W."/>
            <person name="Dang X."/>
            <person name="Xiang H."/>
            <person name="Tao M."/>
            <person name="Li Y."/>
            <person name="Hu J."/>
            <person name="Li Z."/>
            <person name="Lin L."/>
            <person name="Luo J."/>
            <person name="Geng L."/>
            <person name="Wang L."/>
            <person name="Long M."/>
            <person name="Wan Y."/>
            <person name="He N."/>
            <person name="Zhang Z."/>
            <person name="Lu C."/>
            <person name="Keeling P.J."/>
            <person name="Wang J."/>
            <person name="Xiang Z."/>
            <person name="Zhou Z."/>
        </authorList>
    </citation>
    <scope>NUCLEOTIDE SEQUENCE [LARGE SCALE GENOMIC DNA]</scope>
    <source>
        <strain evidence="2">CQ1 / CVCC 102059</strain>
    </source>
</reference>
<evidence type="ECO:0000313" key="1">
    <source>
        <dbReference type="EMBL" id="EOB15162.1"/>
    </source>
</evidence>
<accession>R0KY64</accession>
<sequence>MTQLKEPEGFMLIAEVYKILKKYGECVNYYEKYILNLEKIDEKLDEEGKRICGFLEEYFRKVCDLDKSKKYGEMK</sequence>
<proteinExistence type="predicted"/>
<organism evidence="1 2">
    <name type="scientific">Nosema bombycis (strain CQ1 / CVCC 102059)</name>
    <name type="common">Microsporidian parasite</name>
    <name type="synonym">Pebrine of silkworm</name>
    <dbReference type="NCBI Taxonomy" id="578461"/>
    <lineage>
        <taxon>Eukaryota</taxon>
        <taxon>Fungi</taxon>
        <taxon>Fungi incertae sedis</taxon>
        <taxon>Microsporidia</taxon>
        <taxon>Nosematidae</taxon>
        <taxon>Nosema</taxon>
    </lineage>
</organism>
<keyword evidence="2" id="KW-1185">Reference proteome</keyword>
<dbReference type="VEuPathDB" id="MicrosporidiaDB:NBO_8g0026"/>
<dbReference type="OrthoDB" id="10262026at2759"/>
<dbReference type="EMBL" id="KB908916">
    <property type="protein sequence ID" value="EOB15162.1"/>
    <property type="molecule type" value="Genomic_DNA"/>
</dbReference>